<evidence type="ECO:0000313" key="7">
    <source>
        <dbReference type="EMBL" id="KAK5115958.1"/>
    </source>
</evidence>
<dbReference type="Gene3D" id="1.25.10.10">
    <property type="entry name" value="Leucine-rich Repeat Variant"/>
    <property type="match status" value="1"/>
</dbReference>
<dbReference type="Pfam" id="PF03224">
    <property type="entry name" value="V-ATPase_H_N"/>
    <property type="match status" value="1"/>
</dbReference>
<reference evidence="7" key="1">
    <citation type="submission" date="2023-08" db="EMBL/GenBank/DDBJ databases">
        <title>Black Yeasts Isolated from many extreme environments.</title>
        <authorList>
            <person name="Coleine C."/>
            <person name="Stajich J.E."/>
            <person name="Selbmann L."/>
        </authorList>
    </citation>
    <scope>NUCLEOTIDE SEQUENCE</scope>
    <source>
        <strain evidence="7">CCFEE 5401</strain>
    </source>
</reference>
<evidence type="ECO:0000256" key="3">
    <source>
        <dbReference type="ARBA" id="ARBA00022781"/>
    </source>
</evidence>
<dbReference type="GO" id="GO:0046961">
    <property type="term" value="F:proton-transporting ATPase activity, rotational mechanism"/>
    <property type="evidence" value="ECO:0007669"/>
    <property type="project" value="UniProtKB-UniRule"/>
</dbReference>
<keyword evidence="3 5" id="KW-0375">Hydrogen ion transport</keyword>
<dbReference type="Gene3D" id="1.25.40.150">
    <property type="entry name" value="V-type ATPase, subunit H, C-terminal domain"/>
    <property type="match status" value="1"/>
</dbReference>
<dbReference type="PIRSF" id="PIRSF032184">
    <property type="entry name" value="ATPase_V1_H"/>
    <property type="match status" value="1"/>
</dbReference>
<dbReference type="InterPro" id="IPR038497">
    <property type="entry name" value="ATPase_V1-cplx_hsu_C_sf"/>
</dbReference>
<dbReference type="InterPro" id="IPR004908">
    <property type="entry name" value="ATPase_V1-cplx_hsu"/>
</dbReference>
<comment type="similarity">
    <text evidence="1 5">Belongs to the V-ATPase H subunit family.</text>
</comment>
<evidence type="ECO:0000313" key="8">
    <source>
        <dbReference type="Proteomes" id="UP001310890"/>
    </source>
</evidence>
<dbReference type="InterPro" id="IPR011989">
    <property type="entry name" value="ARM-like"/>
</dbReference>
<sequence>MSLDPPAYIHSLQNNIRARPISWEGAVRAKTITEADLKKIKAIDKVRKEQRRQVIEGDIETYTTLLLGNAESETKSIFESAAKRTDIVQYMLVLTGDLIEDIPNLVESLVNHPHPYKALLPLLKQSNNAEDPIPLLTSAVLSSLLSRALIAQPKSNSEIDDALPKLYTYISTLSNTSDSNLQDIAVQEYSALLRTTKSRKQFWQQREETLGPLMDVLRNATGGKDSDSTLYNGSSATSTRSGVTDNIKIGGGVGLQLLYHVLMAIWQLSFEGRLVGPGLDEDYDIVPLYIQLLRVSPKEKTTRLLLGTLQNLLSHNKSTLMPAALPAKLPSVLSNLKTRHFTDEDLLEDLDSLTKMMDDYTSSQTTFDEYAAEVHSGHLRWSPPHKSADFWRENAKSIIEHENGELCTKLAEILSKDWANDKQVLAIGCNDVAFLVKECPEKRQGLERMGLKVRVMALMQDENESVRWESLRAVGEWLRYSFDQGKE</sequence>
<dbReference type="FunFam" id="1.25.40.150:FF:000002">
    <property type="entry name" value="V-type proton ATPase subunit H"/>
    <property type="match status" value="1"/>
</dbReference>
<gene>
    <name evidence="7" type="ORF">LTR62_000414</name>
</gene>
<evidence type="ECO:0000256" key="1">
    <source>
        <dbReference type="ARBA" id="ARBA00008613"/>
    </source>
</evidence>
<proteinExistence type="inferred from homology"/>
<protein>
    <recommendedName>
        <fullName evidence="5">V-type proton ATPase subunit H</fullName>
    </recommendedName>
</protein>
<dbReference type="PANTHER" id="PTHR10698">
    <property type="entry name" value="V-TYPE PROTON ATPASE SUBUNIT H"/>
    <property type="match status" value="1"/>
</dbReference>
<comment type="subunit">
    <text evidence="5">V-ATPase is a heteromultimeric enzyme made up of two complexes: the ATP-hydrolytic V1 complex and the proton translocation V0 complex.</text>
</comment>
<dbReference type="GO" id="GO:0000221">
    <property type="term" value="C:vacuolar proton-transporting V-type ATPase, V1 domain"/>
    <property type="evidence" value="ECO:0007669"/>
    <property type="project" value="UniProtKB-UniRule"/>
</dbReference>
<name>A0AAN7TLE2_9PEZI</name>
<dbReference type="InterPro" id="IPR011987">
    <property type="entry name" value="ATPase_V1-cplx_hsu_C"/>
</dbReference>
<organism evidence="7 8">
    <name type="scientific">Meristemomyces frigidus</name>
    <dbReference type="NCBI Taxonomy" id="1508187"/>
    <lineage>
        <taxon>Eukaryota</taxon>
        <taxon>Fungi</taxon>
        <taxon>Dikarya</taxon>
        <taxon>Ascomycota</taxon>
        <taxon>Pezizomycotina</taxon>
        <taxon>Dothideomycetes</taxon>
        <taxon>Dothideomycetidae</taxon>
        <taxon>Mycosphaerellales</taxon>
        <taxon>Teratosphaeriaceae</taxon>
        <taxon>Meristemomyces</taxon>
    </lineage>
</organism>
<dbReference type="GO" id="GO:0000329">
    <property type="term" value="C:fungal-type vacuole membrane"/>
    <property type="evidence" value="ECO:0007669"/>
    <property type="project" value="TreeGrafter"/>
</dbReference>
<evidence type="ECO:0000256" key="5">
    <source>
        <dbReference type="PIRNR" id="PIRNR032184"/>
    </source>
</evidence>
<dbReference type="Pfam" id="PF11698">
    <property type="entry name" value="V-ATPase_H_C"/>
    <property type="match status" value="1"/>
</dbReference>
<dbReference type="Proteomes" id="UP001310890">
    <property type="component" value="Unassembled WGS sequence"/>
</dbReference>
<dbReference type="FunFam" id="1.25.10.10:FF:000326">
    <property type="entry name" value="V-type proton ATPase subunit H"/>
    <property type="match status" value="1"/>
</dbReference>
<accession>A0AAN7TLE2</accession>
<dbReference type="AlphaFoldDB" id="A0AAN7TLE2"/>
<comment type="function">
    <text evidence="5">Subunit of the V1 complex of vacuolar(H+)-ATPase (V-ATPase), a multisubunit enzyme composed of a peripheral complex (V1) that hydrolyzes ATP and a membrane integral complex (V0) that translocates protons. V-ATPase is responsible for acidifying and maintaining the pH of intracellular compartments.</text>
</comment>
<dbReference type="EMBL" id="JAVRRL010000010">
    <property type="protein sequence ID" value="KAK5115958.1"/>
    <property type="molecule type" value="Genomic_DNA"/>
</dbReference>
<evidence type="ECO:0000259" key="6">
    <source>
        <dbReference type="Pfam" id="PF11698"/>
    </source>
</evidence>
<keyword evidence="2 5" id="KW-0813">Transport</keyword>
<dbReference type="InterPro" id="IPR016024">
    <property type="entry name" value="ARM-type_fold"/>
</dbReference>
<dbReference type="PANTHER" id="PTHR10698:SF0">
    <property type="entry name" value="V-TYPE PROTON ATPASE SUBUNIT H"/>
    <property type="match status" value="1"/>
</dbReference>
<feature type="domain" description="ATPase V1 complex subunit H C-terminal" evidence="6">
    <location>
        <begin position="364"/>
        <end position="482"/>
    </location>
</feature>
<evidence type="ECO:0000256" key="4">
    <source>
        <dbReference type="ARBA" id="ARBA00023065"/>
    </source>
</evidence>
<keyword evidence="4 5" id="KW-0406">Ion transport</keyword>
<comment type="caution">
    <text evidence="7">The sequence shown here is derived from an EMBL/GenBank/DDBJ whole genome shotgun (WGS) entry which is preliminary data.</text>
</comment>
<dbReference type="SUPFAM" id="SSF48371">
    <property type="entry name" value="ARM repeat"/>
    <property type="match status" value="1"/>
</dbReference>
<evidence type="ECO:0000256" key="2">
    <source>
        <dbReference type="ARBA" id="ARBA00022448"/>
    </source>
</evidence>